<dbReference type="Gene3D" id="1.10.150.130">
    <property type="match status" value="1"/>
</dbReference>
<dbReference type="PROSITE" id="PS51898">
    <property type="entry name" value="TYR_RECOMBINASE"/>
    <property type="match status" value="1"/>
</dbReference>
<accession>A0A0G0DFP9</accession>
<dbReference type="Gene3D" id="1.10.443.10">
    <property type="entry name" value="Intergrase catalytic core"/>
    <property type="match status" value="1"/>
</dbReference>
<dbReference type="InterPro" id="IPR011010">
    <property type="entry name" value="DNA_brk_join_enz"/>
</dbReference>
<keyword evidence="3 5" id="KW-0238">DNA-binding</keyword>
<name>A0A0G0DFP9_9BACT</name>
<reference evidence="8 9" key="1">
    <citation type="journal article" date="2015" name="Nature">
        <title>rRNA introns, odd ribosomes, and small enigmatic genomes across a large radiation of phyla.</title>
        <authorList>
            <person name="Brown C.T."/>
            <person name="Hug L.A."/>
            <person name="Thomas B.C."/>
            <person name="Sharon I."/>
            <person name="Castelle C.J."/>
            <person name="Singh A."/>
            <person name="Wilkins M.J."/>
            <person name="Williams K.H."/>
            <person name="Banfield J.F."/>
        </authorList>
    </citation>
    <scope>NUCLEOTIDE SEQUENCE [LARGE SCALE GENOMIC DNA]</scope>
</reference>
<evidence type="ECO:0000313" key="8">
    <source>
        <dbReference type="EMBL" id="KKP87531.1"/>
    </source>
</evidence>
<evidence type="ECO:0000259" key="7">
    <source>
        <dbReference type="PROSITE" id="PS51900"/>
    </source>
</evidence>
<protein>
    <submittedName>
        <fullName evidence="8">Phage integrase family protein</fullName>
    </submittedName>
</protein>
<feature type="domain" description="Tyr recombinase" evidence="6">
    <location>
        <begin position="110"/>
        <end position="283"/>
    </location>
</feature>
<evidence type="ECO:0000256" key="2">
    <source>
        <dbReference type="ARBA" id="ARBA00022908"/>
    </source>
</evidence>
<dbReference type="InterPro" id="IPR002104">
    <property type="entry name" value="Integrase_catalytic"/>
</dbReference>
<gene>
    <name evidence="8" type="ORF">UR91_C0046G0007</name>
</gene>
<comment type="caution">
    <text evidence="8">The sequence shown here is derived from an EMBL/GenBank/DDBJ whole genome shotgun (WGS) entry which is preliminary data.</text>
</comment>
<dbReference type="EMBL" id="LBQZ01000046">
    <property type="protein sequence ID" value="KKP87531.1"/>
    <property type="molecule type" value="Genomic_DNA"/>
</dbReference>
<dbReference type="InterPro" id="IPR010998">
    <property type="entry name" value="Integrase_recombinase_N"/>
</dbReference>
<dbReference type="PANTHER" id="PTHR30349">
    <property type="entry name" value="PHAGE INTEGRASE-RELATED"/>
    <property type="match status" value="1"/>
</dbReference>
<dbReference type="NCBIfam" id="NF040815">
    <property type="entry name" value="recomb_XerA_Arch"/>
    <property type="match status" value="1"/>
</dbReference>
<dbReference type="GO" id="GO:0003677">
    <property type="term" value="F:DNA binding"/>
    <property type="evidence" value="ECO:0007669"/>
    <property type="project" value="UniProtKB-UniRule"/>
</dbReference>
<dbReference type="InterPro" id="IPR004107">
    <property type="entry name" value="Integrase_SAM-like_N"/>
</dbReference>
<proteinExistence type="inferred from homology"/>
<keyword evidence="4" id="KW-0233">DNA recombination</keyword>
<evidence type="ECO:0000259" key="6">
    <source>
        <dbReference type="PROSITE" id="PS51898"/>
    </source>
</evidence>
<sequence length="286" mass="32880">MNTFYHKNARTTTSDRDVAHNLERELKIRGFSRRTIESYLLYNRLFLEFIKKNPTAVTNDDIRRYLESLKDRGCANSTLNVALNALKFYYRQILKRKFFFDIKGAKKSNYLPTVLSKEEIERMLAVTENPKHHFLISLMYSAGLRVSEAVEIRMRDFDPDRMMIMVRQGKGDKDRCTLLSEKLLPVLKKQMALKKPTDYLFTGAGGKSHLTSESAEKIVRKAAQIAGVSKKVSCHTLRHSFATHLLEAGTSIRYIQELLGHAKLETTQIYTKVANTNLQTIKSPLD</sequence>
<evidence type="ECO:0000256" key="4">
    <source>
        <dbReference type="ARBA" id="ARBA00023172"/>
    </source>
</evidence>
<dbReference type="SUPFAM" id="SSF56349">
    <property type="entry name" value="DNA breaking-rejoining enzymes"/>
    <property type="match status" value="1"/>
</dbReference>
<organism evidence="8 9">
    <name type="scientific">Candidatus Nomurabacteria bacterium GW2011_GWC2_35_8</name>
    <dbReference type="NCBI Taxonomy" id="1618752"/>
    <lineage>
        <taxon>Bacteria</taxon>
        <taxon>Candidatus Nomuraibacteriota</taxon>
    </lineage>
</organism>
<dbReference type="Proteomes" id="UP000034798">
    <property type="component" value="Unassembled WGS sequence"/>
</dbReference>
<feature type="domain" description="Core-binding (CB)" evidence="7">
    <location>
        <begin position="13"/>
        <end position="94"/>
    </location>
</feature>
<evidence type="ECO:0000256" key="1">
    <source>
        <dbReference type="ARBA" id="ARBA00008857"/>
    </source>
</evidence>
<dbReference type="PROSITE" id="PS51900">
    <property type="entry name" value="CB"/>
    <property type="match status" value="1"/>
</dbReference>
<dbReference type="GO" id="GO:0006310">
    <property type="term" value="P:DNA recombination"/>
    <property type="evidence" value="ECO:0007669"/>
    <property type="project" value="UniProtKB-KW"/>
</dbReference>
<evidence type="ECO:0000256" key="5">
    <source>
        <dbReference type="PROSITE-ProRule" id="PRU01248"/>
    </source>
</evidence>
<dbReference type="PANTHER" id="PTHR30349:SF64">
    <property type="entry name" value="PROPHAGE INTEGRASE INTD-RELATED"/>
    <property type="match status" value="1"/>
</dbReference>
<dbReference type="GO" id="GO:0015074">
    <property type="term" value="P:DNA integration"/>
    <property type="evidence" value="ECO:0007669"/>
    <property type="project" value="UniProtKB-KW"/>
</dbReference>
<dbReference type="InterPro" id="IPR044068">
    <property type="entry name" value="CB"/>
</dbReference>
<evidence type="ECO:0000313" key="9">
    <source>
        <dbReference type="Proteomes" id="UP000034798"/>
    </source>
</evidence>
<comment type="similarity">
    <text evidence="1">Belongs to the 'phage' integrase family.</text>
</comment>
<dbReference type="InterPro" id="IPR050090">
    <property type="entry name" value="Tyrosine_recombinase_XerCD"/>
</dbReference>
<dbReference type="Pfam" id="PF00589">
    <property type="entry name" value="Phage_integrase"/>
    <property type="match status" value="1"/>
</dbReference>
<dbReference type="Pfam" id="PF13495">
    <property type="entry name" value="Phage_int_SAM_4"/>
    <property type="match status" value="1"/>
</dbReference>
<dbReference type="InterPro" id="IPR013762">
    <property type="entry name" value="Integrase-like_cat_sf"/>
</dbReference>
<evidence type="ECO:0000256" key="3">
    <source>
        <dbReference type="ARBA" id="ARBA00023125"/>
    </source>
</evidence>
<keyword evidence="2" id="KW-0229">DNA integration</keyword>
<dbReference type="AlphaFoldDB" id="A0A0G0DFP9"/>